<dbReference type="InterPro" id="IPR013083">
    <property type="entry name" value="Znf_RING/FYVE/PHD"/>
</dbReference>
<reference evidence="5" key="1">
    <citation type="submission" date="2022-04" db="EMBL/GenBank/DDBJ databases">
        <title>A functionally conserved STORR gene fusion in Papaver species that diverged 16.8 million years ago.</title>
        <authorList>
            <person name="Catania T."/>
        </authorList>
    </citation>
    <scope>NUCLEOTIDE SEQUENCE</scope>
    <source>
        <strain evidence="5">S-188037</strain>
    </source>
</reference>
<evidence type="ECO:0000256" key="3">
    <source>
        <dbReference type="SAM" id="MobiDB-lite"/>
    </source>
</evidence>
<evidence type="ECO:0000256" key="1">
    <source>
        <dbReference type="ARBA" id="ARBA00004123"/>
    </source>
</evidence>
<dbReference type="EMBL" id="JAJJMB010008936">
    <property type="protein sequence ID" value="KAI3919064.1"/>
    <property type="molecule type" value="Genomic_DNA"/>
</dbReference>
<dbReference type="AlphaFoldDB" id="A0AAD4XJM6"/>
<proteinExistence type="predicted"/>
<feature type="region of interest" description="Disordered" evidence="3">
    <location>
        <begin position="701"/>
        <end position="734"/>
    </location>
</feature>
<feature type="domain" description="ELYS-like" evidence="4">
    <location>
        <begin position="339"/>
        <end position="616"/>
    </location>
</feature>
<keyword evidence="2" id="KW-0539">Nucleus</keyword>
<keyword evidence="6" id="KW-1185">Reference proteome</keyword>
<dbReference type="InterPro" id="IPR044718">
    <property type="entry name" value="HOS1"/>
</dbReference>
<feature type="compositionally biased region" description="Basic residues" evidence="3">
    <location>
        <begin position="989"/>
        <end position="998"/>
    </location>
</feature>
<dbReference type="InterPro" id="IPR025151">
    <property type="entry name" value="ELYS_dom"/>
</dbReference>
<feature type="region of interest" description="Disordered" evidence="3">
    <location>
        <begin position="1"/>
        <end position="36"/>
    </location>
</feature>
<organism evidence="5 6">
    <name type="scientific">Papaver atlanticum</name>
    <dbReference type="NCBI Taxonomy" id="357466"/>
    <lineage>
        <taxon>Eukaryota</taxon>
        <taxon>Viridiplantae</taxon>
        <taxon>Streptophyta</taxon>
        <taxon>Embryophyta</taxon>
        <taxon>Tracheophyta</taxon>
        <taxon>Spermatophyta</taxon>
        <taxon>Magnoliopsida</taxon>
        <taxon>Ranunculales</taxon>
        <taxon>Papaveraceae</taxon>
        <taxon>Papaveroideae</taxon>
        <taxon>Papaver</taxon>
    </lineage>
</organism>
<name>A0AAD4XJM6_9MAGN</name>
<feature type="compositionally biased region" description="Polar residues" evidence="3">
    <location>
        <begin position="827"/>
        <end position="852"/>
    </location>
</feature>
<dbReference type="GO" id="GO:0004842">
    <property type="term" value="F:ubiquitin-protein transferase activity"/>
    <property type="evidence" value="ECO:0007669"/>
    <property type="project" value="InterPro"/>
</dbReference>
<comment type="subcellular location">
    <subcellularLocation>
        <location evidence="1">Nucleus</location>
    </subcellularLocation>
</comment>
<feature type="compositionally biased region" description="Polar residues" evidence="3">
    <location>
        <begin position="907"/>
        <end position="917"/>
    </location>
</feature>
<feature type="region of interest" description="Disordered" evidence="3">
    <location>
        <begin position="827"/>
        <end position="865"/>
    </location>
</feature>
<dbReference type="PANTHER" id="PTHR47358:SF2">
    <property type="entry name" value="E3 UBIQUITIN-PROTEIN LIGASE HOS1"/>
    <property type="match status" value="1"/>
</dbReference>
<dbReference type="Proteomes" id="UP001202328">
    <property type="component" value="Unassembled WGS sequence"/>
</dbReference>
<dbReference type="Gene3D" id="3.30.40.10">
    <property type="entry name" value="Zinc/RING finger domain, C3HC4 (zinc finger)"/>
    <property type="match status" value="1"/>
</dbReference>
<accession>A0AAD4XJM6</accession>
<protein>
    <recommendedName>
        <fullName evidence="4">ELYS-like domain-containing protein</fullName>
    </recommendedName>
</protein>
<comment type="caution">
    <text evidence="5">The sequence shown here is derived from an EMBL/GenBank/DDBJ whole genome shotgun (WGS) entry which is preliminary data.</text>
</comment>
<feature type="region of interest" description="Disordered" evidence="3">
    <location>
        <begin position="902"/>
        <end position="998"/>
    </location>
</feature>
<evidence type="ECO:0000313" key="5">
    <source>
        <dbReference type="EMBL" id="KAI3919064.1"/>
    </source>
</evidence>
<gene>
    <name evidence="5" type="ORF">MKW98_016617</name>
</gene>
<dbReference type="GO" id="GO:0016567">
    <property type="term" value="P:protein ubiquitination"/>
    <property type="evidence" value="ECO:0007669"/>
    <property type="project" value="InterPro"/>
</dbReference>
<sequence length="998" mass="112531">MERRRSETLDSTSNGVGGGGSPSPSRTSSFQIPPLLPPDYSSRPVQEALEHLATIDLIELSNEAKVERCRATRDLRSCGRFVRHVLNSCGHASLCYECSQRCDVCPICRTSIPKTDNLLRVRLFYECIEAGLISKRFDDRFQEKEDGEMELTTDVQRLYCLFDVAMENNLVSLICHYVTDVCMDECAVSSDPVIAFLVDEVAVKDWCKRTLGNIISNLQAIYTLQVEEMKTKLPLLSKFLSQLTGISNVIEVLESSIKGTLYAQQDLHNLQENVLKAKQHLEIMKWSIKHQFLENVRSRHINYSSWRSRFRDRKSAAITRAWPEFKSNSAEDAKQDSATLFIEDALSNLEIEQELSRGMSKELEVLSLEKNGGSSSFIRSNIEGFEGCYPFETLRDAADVLFLCGSSDVVVAKRAIFLYYLFDRHWTKPDKEWRHIVEDFAASFGITRDLLLESLTFYLLDDNTDQALQEACKLLPEIAGPNTHPKIAQVMLERQNPDGALMVLRWSGRDGGAQLVSLREAVIAVRVRVECGLLTEAFMYQRTHCLRVKEEKVKRGTSSQALLNDVKVKEETWLDQMDSLVTEICCLCIRRNLIDKMIELPWNSDEEKCIHKCLLEYATEYPESSSGSLLVVYYLQRFRYIEAYQVDQKLQSLEQDIISKASNGEEAVSKIRSISQWRAGLVDKCIDLLPDVQQQQVKSGNFHGFGVSSSSKGDESKSDMSEEQPPNSSLVHPFPNDSSVLLGLSSAKKGSTFDTPAKPSGSIINSHIELSNYRSPSILKGRFLTPVGGSSTSHSKSNLFSKHASASREVKYLSGIKSTFKLDDISTPGTNYLTPGSSTPLKEANRSSSSILHNDYPQDDQVDKVSSRWTPSSMINLVEYTRPSYLHLIPEPQISTPINNHGFLKDTLQNSSSTTSGPGKRVSSERPWMSAARDESMDFTWSQAKKNSPVEDLKQNGGSRWRYDEDNEEEQPSAEKIISRGLASIPLRRERRSRSTRR</sequence>
<dbReference type="GO" id="GO:0005634">
    <property type="term" value="C:nucleus"/>
    <property type="evidence" value="ECO:0007669"/>
    <property type="project" value="UniProtKB-SubCell"/>
</dbReference>
<evidence type="ECO:0000259" key="4">
    <source>
        <dbReference type="Pfam" id="PF13934"/>
    </source>
</evidence>
<evidence type="ECO:0000256" key="2">
    <source>
        <dbReference type="ARBA" id="ARBA00023242"/>
    </source>
</evidence>
<evidence type="ECO:0000313" key="6">
    <source>
        <dbReference type="Proteomes" id="UP001202328"/>
    </source>
</evidence>
<dbReference type="Pfam" id="PF13934">
    <property type="entry name" value="ELYS"/>
    <property type="match status" value="1"/>
</dbReference>
<dbReference type="PANTHER" id="PTHR47358">
    <property type="entry name" value="E3 UBIQUITIN-PROTEIN LIGASE HOS1"/>
    <property type="match status" value="1"/>
</dbReference>